<dbReference type="AlphaFoldDB" id="A0A5K7ZEL8"/>
<evidence type="ECO:0000256" key="3">
    <source>
        <dbReference type="ARBA" id="ARBA00012737"/>
    </source>
</evidence>
<accession>A0A5K7ZEL8</accession>
<feature type="active site" description="For GATase activity" evidence="8">
    <location>
        <position position="2"/>
    </location>
</feature>
<dbReference type="NCBIfam" id="TIGR01536">
    <property type="entry name" value="asn_synth_AEB"/>
    <property type="match status" value="1"/>
</dbReference>
<reference evidence="11 12" key="1">
    <citation type="submission" date="2019-11" db="EMBL/GenBank/DDBJ databases">
        <title>Comparative genomics of hydrocarbon-degrading Desulfosarcina strains.</title>
        <authorList>
            <person name="Watanabe M."/>
            <person name="Kojima H."/>
            <person name="Fukui M."/>
        </authorList>
    </citation>
    <scope>NUCLEOTIDE SEQUENCE [LARGE SCALE GENOMIC DNA]</scope>
    <source>
        <strain evidence="11 12">PP31</strain>
    </source>
</reference>
<evidence type="ECO:0000256" key="4">
    <source>
        <dbReference type="ARBA" id="ARBA00022741"/>
    </source>
</evidence>
<evidence type="ECO:0000256" key="5">
    <source>
        <dbReference type="ARBA" id="ARBA00022840"/>
    </source>
</evidence>
<evidence type="ECO:0000313" key="11">
    <source>
        <dbReference type="EMBL" id="BBO78163.1"/>
    </source>
</evidence>
<evidence type="ECO:0000259" key="10">
    <source>
        <dbReference type="PROSITE" id="PS51278"/>
    </source>
</evidence>
<dbReference type="EMBL" id="AP021875">
    <property type="protein sequence ID" value="BBO78163.1"/>
    <property type="molecule type" value="Genomic_DNA"/>
</dbReference>
<organism evidence="11 12">
    <name type="scientific">Desulfosarcina widdelii</name>
    <dbReference type="NCBI Taxonomy" id="947919"/>
    <lineage>
        <taxon>Bacteria</taxon>
        <taxon>Pseudomonadati</taxon>
        <taxon>Thermodesulfobacteriota</taxon>
        <taxon>Desulfobacteria</taxon>
        <taxon>Desulfobacterales</taxon>
        <taxon>Desulfosarcinaceae</taxon>
        <taxon>Desulfosarcina</taxon>
    </lineage>
</organism>
<dbReference type="InterPro" id="IPR017535">
    <property type="entry name" value="Asparagine_synth"/>
</dbReference>
<dbReference type="SUPFAM" id="SSF52402">
    <property type="entry name" value="Adenine nucleotide alpha hydrolases-like"/>
    <property type="match status" value="1"/>
</dbReference>
<dbReference type="Gene3D" id="3.40.50.620">
    <property type="entry name" value="HUPs"/>
    <property type="match status" value="1"/>
</dbReference>
<dbReference type="Gene3D" id="3.60.20.10">
    <property type="entry name" value="Glutamine Phosphoribosylpyrophosphate, subunit 1, domain 1"/>
    <property type="match status" value="1"/>
</dbReference>
<dbReference type="PANTHER" id="PTHR43284:SF1">
    <property type="entry name" value="ASPARAGINE SYNTHETASE"/>
    <property type="match status" value="1"/>
</dbReference>
<evidence type="ECO:0000256" key="7">
    <source>
        <dbReference type="ARBA" id="ARBA00048741"/>
    </source>
</evidence>
<gene>
    <name evidence="11" type="primary">asnB_2</name>
    <name evidence="11" type="ORF">DSCW_55800</name>
</gene>
<feature type="binding site" evidence="9">
    <location>
        <position position="266"/>
    </location>
    <ligand>
        <name>ATP</name>
        <dbReference type="ChEBI" id="CHEBI:30616"/>
    </ligand>
</feature>
<dbReference type="PROSITE" id="PS51278">
    <property type="entry name" value="GATASE_TYPE_2"/>
    <property type="match status" value="1"/>
</dbReference>
<keyword evidence="12" id="KW-1185">Reference proteome</keyword>
<keyword evidence="8" id="KW-0028">Amino-acid biosynthesis</keyword>
<dbReference type="CDD" id="cd00712">
    <property type="entry name" value="AsnB"/>
    <property type="match status" value="1"/>
</dbReference>
<sequence>MCGICGQISFNGHPSDVASVFEMTEALKKRGPDALGLHVHGGNAIGHRRLKIIDLSERAHQPMVDNALGLSIVFNGAIYNYPELRKELEDKGYCFFSQGDTEVIIKAYHAWGEDCVRRFNGMFAFAIVHRDSGKAFIARDRLGIKPLYYNQTGSAFRFASSLPALLVYDDIDTAIDPVALHHYMTFHSVVPAPHTILESVKKLEPGTTLTVDPDGGVHEKEYWTLDFTPKADEREYGLEEWAELLLVYLRKAIKRRLTADVPVGVLLSGGLDSSLVVGLLAELGQWNINTFSIGFKDVNDEAGNEFFYSDIIARHYGTDHHKIEAQDGQVLPALDSCIRSMSEPMVSHDCIGFYLLSQAVSRHVKVVQSGQGADEIFGGYHWYPPMMKSRDGVFDYVGHFFDRPHTEYAAAVDERFVGEDHSLDFVRRHFSRPGAQSTIDRALRIDTTVMLTDDPVKRVDNMTMAWGLEARVPFLDHELVEFAARIPAELKVNHGGKYVLKEAARTVIPADVIDRPKGYFPVPALKYLDGDYLDFVSDTLHGTKSRQRKIFNPDYVDHLFRDPDAHITPLSGSKLWQIVVLEHWLSVQGL</sequence>
<dbReference type="Proteomes" id="UP000427769">
    <property type="component" value="Chromosome"/>
</dbReference>
<dbReference type="InterPro" id="IPR014729">
    <property type="entry name" value="Rossmann-like_a/b/a_fold"/>
</dbReference>
<keyword evidence="8" id="KW-0061">Asparagine biosynthesis</keyword>
<feature type="domain" description="Glutamine amidotransferase type-2" evidence="10">
    <location>
        <begin position="2"/>
        <end position="214"/>
    </location>
</feature>
<evidence type="ECO:0000313" key="12">
    <source>
        <dbReference type="Proteomes" id="UP000427769"/>
    </source>
</evidence>
<protein>
    <recommendedName>
        <fullName evidence="3">asparagine synthase (glutamine-hydrolyzing)</fullName>
        <ecNumber evidence="3">6.3.5.4</ecNumber>
    </recommendedName>
</protein>
<name>A0A5K7ZEL8_9BACT</name>
<keyword evidence="4 9" id="KW-0547">Nucleotide-binding</keyword>
<dbReference type="InterPro" id="IPR051786">
    <property type="entry name" value="ASN_synthetase/amidase"/>
</dbReference>
<comment type="pathway">
    <text evidence="1">Amino-acid biosynthesis; L-asparagine biosynthesis; L-asparagine from L-aspartate (L-Gln route): step 1/1.</text>
</comment>
<feature type="binding site" evidence="9">
    <location>
        <position position="100"/>
    </location>
    <ligand>
        <name>L-glutamine</name>
        <dbReference type="ChEBI" id="CHEBI:58359"/>
    </ligand>
</feature>
<dbReference type="InterPro" id="IPR017932">
    <property type="entry name" value="GATase_2_dom"/>
</dbReference>
<evidence type="ECO:0000256" key="8">
    <source>
        <dbReference type="PIRSR" id="PIRSR001589-1"/>
    </source>
</evidence>
<dbReference type="GO" id="GO:0005829">
    <property type="term" value="C:cytosol"/>
    <property type="evidence" value="ECO:0007669"/>
    <property type="project" value="TreeGrafter"/>
</dbReference>
<dbReference type="Pfam" id="PF13537">
    <property type="entry name" value="GATase_7"/>
    <property type="match status" value="1"/>
</dbReference>
<dbReference type="CDD" id="cd01991">
    <property type="entry name" value="Asn_synthase_B_C"/>
    <property type="match status" value="1"/>
</dbReference>
<dbReference type="Pfam" id="PF00733">
    <property type="entry name" value="Asn_synthase"/>
    <property type="match status" value="1"/>
</dbReference>
<dbReference type="NCBIfam" id="TIGR03104">
    <property type="entry name" value="trio_amidotrans"/>
    <property type="match status" value="1"/>
</dbReference>
<dbReference type="RefSeq" id="WP_155306825.1">
    <property type="nucleotide sequence ID" value="NZ_AP021875.1"/>
</dbReference>
<comment type="catalytic activity">
    <reaction evidence="7">
        <text>L-aspartate + L-glutamine + ATP + H2O = L-asparagine + L-glutamate + AMP + diphosphate + H(+)</text>
        <dbReference type="Rhea" id="RHEA:12228"/>
        <dbReference type="ChEBI" id="CHEBI:15377"/>
        <dbReference type="ChEBI" id="CHEBI:15378"/>
        <dbReference type="ChEBI" id="CHEBI:29985"/>
        <dbReference type="ChEBI" id="CHEBI:29991"/>
        <dbReference type="ChEBI" id="CHEBI:30616"/>
        <dbReference type="ChEBI" id="CHEBI:33019"/>
        <dbReference type="ChEBI" id="CHEBI:58048"/>
        <dbReference type="ChEBI" id="CHEBI:58359"/>
        <dbReference type="ChEBI" id="CHEBI:456215"/>
        <dbReference type="EC" id="6.3.5.4"/>
    </reaction>
</comment>
<evidence type="ECO:0000256" key="6">
    <source>
        <dbReference type="ARBA" id="ARBA00022962"/>
    </source>
</evidence>
<evidence type="ECO:0000256" key="9">
    <source>
        <dbReference type="PIRSR" id="PIRSR001589-2"/>
    </source>
</evidence>
<dbReference type="GO" id="GO:0006529">
    <property type="term" value="P:asparagine biosynthetic process"/>
    <property type="evidence" value="ECO:0007669"/>
    <property type="project" value="UniProtKB-KW"/>
</dbReference>
<dbReference type="PIRSF" id="PIRSF001589">
    <property type="entry name" value="Asn_synthetase_glu-h"/>
    <property type="match status" value="1"/>
</dbReference>
<dbReference type="InterPro" id="IPR033738">
    <property type="entry name" value="AsnB_N"/>
</dbReference>
<dbReference type="InterPro" id="IPR006426">
    <property type="entry name" value="Asn_synth_AEB"/>
</dbReference>
<dbReference type="GO" id="GO:0005524">
    <property type="term" value="F:ATP binding"/>
    <property type="evidence" value="ECO:0007669"/>
    <property type="project" value="UniProtKB-KW"/>
</dbReference>
<dbReference type="InterPro" id="IPR001962">
    <property type="entry name" value="Asn_synthase"/>
</dbReference>
<dbReference type="GO" id="GO:0004066">
    <property type="term" value="F:asparagine synthase (glutamine-hydrolyzing) activity"/>
    <property type="evidence" value="ECO:0007669"/>
    <property type="project" value="UniProtKB-EC"/>
</dbReference>
<keyword evidence="6 8" id="KW-0315">Glutamine amidotransferase</keyword>
<feature type="binding site" evidence="9">
    <location>
        <begin position="369"/>
        <end position="370"/>
    </location>
    <ligand>
        <name>ATP</name>
        <dbReference type="ChEBI" id="CHEBI:30616"/>
    </ligand>
</feature>
<feature type="binding site" evidence="9">
    <location>
        <position position="293"/>
    </location>
    <ligand>
        <name>ATP</name>
        <dbReference type="ChEBI" id="CHEBI:30616"/>
    </ligand>
</feature>
<evidence type="ECO:0000256" key="1">
    <source>
        <dbReference type="ARBA" id="ARBA00005187"/>
    </source>
</evidence>
<proteinExistence type="inferred from homology"/>
<evidence type="ECO:0000256" key="2">
    <source>
        <dbReference type="ARBA" id="ARBA00005752"/>
    </source>
</evidence>
<keyword evidence="5 9" id="KW-0067">ATP-binding</keyword>
<dbReference type="SUPFAM" id="SSF56235">
    <property type="entry name" value="N-terminal nucleophile aminohydrolases (Ntn hydrolases)"/>
    <property type="match status" value="1"/>
</dbReference>
<dbReference type="EC" id="6.3.5.4" evidence="3"/>
<dbReference type="PANTHER" id="PTHR43284">
    <property type="entry name" value="ASPARAGINE SYNTHETASE (GLUTAMINE-HYDROLYZING)"/>
    <property type="match status" value="1"/>
</dbReference>
<dbReference type="KEGG" id="dwd:DSCW_55800"/>
<dbReference type="InterPro" id="IPR029055">
    <property type="entry name" value="Ntn_hydrolases_N"/>
</dbReference>
<comment type="similarity">
    <text evidence="2">Belongs to the asparagine synthetase family.</text>
</comment>
<dbReference type="OrthoDB" id="9763290at2"/>